<dbReference type="InterPro" id="IPR007750">
    <property type="entry name" value="DUF674"/>
</dbReference>
<name>A0A7J6W809_THATH</name>
<evidence type="ECO:0000313" key="2">
    <source>
        <dbReference type="Proteomes" id="UP000554482"/>
    </source>
</evidence>
<dbReference type="EMBL" id="JABWDY010020685">
    <property type="protein sequence ID" value="KAF5192958.1"/>
    <property type="molecule type" value="Genomic_DNA"/>
</dbReference>
<proteinExistence type="predicted"/>
<dbReference type="PANTHER" id="PTHR33103:SF19">
    <property type="entry name" value="OS09G0544700 PROTEIN"/>
    <property type="match status" value="1"/>
</dbReference>
<protein>
    <submittedName>
        <fullName evidence="1">Uncharacterized protein</fullName>
    </submittedName>
</protein>
<comment type="caution">
    <text evidence="1">The sequence shown here is derived from an EMBL/GenBank/DDBJ whole genome shotgun (WGS) entry which is preliminary data.</text>
</comment>
<dbReference type="OrthoDB" id="2014278at2759"/>
<keyword evidence="2" id="KW-1185">Reference proteome</keyword>
<organism evidence="1 2">
    <name type="scientific">Thalictrum thalictroides</name>
    <name type="common">Rue-anemone</name>
    <name type="synonym">Anemone thalictroides</name>
    <dbReference type="NCBI Taxonomy" id="46969"/>
    <lineage>
        <taxon>Eukaryota</taxon>
        <taxon>Viridiplantae</taxon>
        <taxon>Streptophyta</taxon>
        <taxon>Embryophyta</taxon>
        <taxon>Tracheophyta</taxon>
        <taxon>Spermatophyta</taxon>
        <taxon>Magnoliopsida</taxon>
        <taxon>Ranunculales</taxon>
        <taxon>Ranunculaceae</taxon>
        <taxon>Thalictroideae</taxon>
        <taxon>Thalictrum</taxon>
    </lineage>
</organism>
<sequence length="262" mass="29909">MSFKLALNSMGQNKDSFEKKVGKECFQSLDFSMKLVIDKKANKVIFAEAAKEVIDIFINFLFIAFFHPMARSMIRHINKVEYCGILNLYDSIGSLNDSYFLKPIKAKDLYKPESSFNANSFPFFPNLVSQPSSVSGPKFFMCSSFHRYVTENPKLKCPTCKKSFEYQIPYVNGDGKYKEELSGDSNYVKGDITYMVMDNLKVIPMSNVSIISVVNKVNIMDVNSLEEKVVTLNYHQMIELMKISAESKTTLTDYFLKKQGCT</sequence>
<dbReference type="Proteomes" id="UP000554482">
    <property type="component" value="Unassembled WGS sequence"/>
</dbReference>
<evidence type="ECO:0000313" key="1">
    <source>
        <dbReference type="EMBL" id="KAF5192958.1"/>
    </source>
</evidence>
<reference evidence="1 2" key="1">
    <citation type="submission" date="2020-06" db="EMBL/GenBank/DDBJ databases">
        <title>Transcriptomic and genomic resources for Thalictrum thalictroides and T. hernandezii: Facilitating candidate gene discovery in an emerging model plant lineage.</title>
        <authorList>
            <person name="Arias T."/>
            <person name="Riano-Pachon D.M."/>
            <person name="Di Stilio V.S."/>
        </authorList>
    </citation>
    <scope>NUCLEOTIDE SEQUENCE [LARGE SCALE GENOMIC DNA]</scope>
    <source>
        <strain evidence="2">cv. WT478/WT964</strain>
        <tissue evidence="1">Leaves</tissue>
    </source>
</reference>
<gene>
    <name evidence="1" type="ORF">FRX31_017456</name>
</gene>
<dbReference type="Pfam" id="PF05056">
    <property type="entry name" value="DUF674"/>
    <property type="match status" value="1"/>
</dbReference>
<dbReference type="PANTHER" id="PTHR33103">
    <property type="entry name" value="OS01G0153900 PROTEIN"/>
    <property type="match status" value="1"/>
</dbReference>
<accession>A0A7J6W809</accession>
<dbReference type="AlphaFoldDB" id="A0A7J6W809"/>